<dbReference type="Gene3D" id="3.30.450.180">
    <property type="match status" value="1"/>
</dbReference>
<dbReference type="GO" id="GO:0003677">
    <property type="term" value="F:DNA binding"/>
    <property type="evidence" value="ECO:0007669"/>
    <property type="project" value="InterPro"/>
</dbReference>
<reference evidence="2 3" key="1">
    <citation type="submission" date="2018-10" db="EMBL/GenBank/DDBJ databases">
        <authorList>
            <person name="Chen W.-M."/>
        </authorList>
    </citation>
    <scope>NUCLEOTIDE SEQUENCE [LARGE SCALE GENOMIC DNA]</scope>
    <source>
        <strain evidence="2 3">H-5</strain>
    </source>
</reference>
<dbReference type="Pfam" id="PF13560">
    <property type="entry name" value="HTH_31"/>
    <property type="match status" value="1"/>
</dbReference>
<accession>A0A3N0V617</accession>
<proteinExistence type="predicted"/>
<evidence type="ECO:0000259" key="1">
    <source>
        <dbReference type="SMART" id="SM00530"/>
    </source>
</evidence>
<dbReference type="InterPro" id="IPR001387">
    <property type="entry name" value="Cro/C1-type_HTH"/>
</dbReference>
<dbReference type="RefSeq" id="WP_123236147.1">
    <property type="nucleotide sequence ID" value="NZ_RJVP01000001.1"/>
</dbReference>
<protein>
    <submittedName>
        <fullName evidence="2">XRE family transcriptional regulator</fullName>
    </submittedName>
</protein>
<dbReference type="PANTHER" id="PTHR35010">
    <property type="entry name" value="BLL4672 PROTEIN-RELATED"/>
    <property type="match status" value="1"/>
</dbReference>
<dbReference type="Gene3D" id="1.10.260.40">
    <property type="entry name" value="lambda repressor-like DNA-binding domains"/>
    <property type="match status" value="1"/>
</dbReference>
<dbReference type="InterPro" id="IPR010982">
    <property type="entry name" value="Lambda_DNA-bd_dom_sf"/>
</dbReference>
<dbReference type="Proteomes" id="UP000275137">
    <property type="component" value="Unassembled WGS sequence"/>
</dbReference>
<evidence type="ECO:0000313" key="3">
    <source>
        <dbReference type="Proteomes" id="UP000275137"/>
    </source>
</evidence>
<organism evidence="2 3">
    <name type="scientific">Pseudomethylobacillus aquaticus</name>
    <dbReference type="NCBI Taxonomy" id="2676064"/>
    <lineage>
        <taxon>Bacteria</taxon>
        <taxon>Pseudomonadati</taxon>
        <taxon>Pseudomonadota</taxon>
        <taxon>Betaproteobacteria</taxon>
        <taxon>Nitrosomonadales</taxon>
        <taxon>Methylophilaceae</taxon>
        <taxon>Pseudomethylobacillus</taxon>
    </lineage>
</organism>
<gene>
    <name evidence="2" type="ORF">ED236_01370</name>
</gene>
<comment type="caution">
    <text evidence="2">The sequence shown here is derived from an EMBL/GenBank/DDBJ whole genome shotgun (WGS) entry which is preliminary data.</text>
</comment>
<keyword evidence="3" id="KW-1185">Reference proteome</keyword>
<dbReference type="CDD" id="cd00093">
    <property type="entry name" value="HTH_XRE"/>
    <property type="match status" value="1"/>
</dbReference>
<dbReference type="PANTHER" id="PTHR35010:SF2">
    <property type="entry name" value="BLL4672 PROTEIN"/>
    <property type="match status" value="1"/>
</dbReference>
<dbReference type="SMART" id="SM00530">
    <property type="entry name" value="HTH_XRE"/>
    <property type="match status" value="1"/>
</dbReference>
<dbReference type="EMBL" id="RJVP01000001">
    <property type="protein sequence ID" value="ROH88153.1"/>
    <property type="molecule type" value="Genomic_DNA"/>
</dbReference>
<dbReference type="AlphaFoldDB" id="A0A3N0V617"/>
<feature type="domain" description="HTH cro/C1-type" evidence="1">
    <location>
        <begin position="11"/>
        <end position="83"/>
    </location>
</feature>
<dbReference type="InterPro" id="IPR041413">
    <property type="entry name" value="MLTR_LBD"/>
</dbReference>
<sequence length="265" mass="30840">MDTRRKELGDFLQVLRQRCAPQDFGFPAGSRRRTQGLRREEVAQLASISPTWYTWIEQGREVNVSAEVLDRLAQVLKLTRSERDYLFEMADRRDPAGSSHDELDEAPQILVAMLADMQIPAYLMGRTWDLLAWNTQAAMLFTGWLDVVDQQSPQRPNLLRFVFLLPEARILVDQWEVRAKRIVAEFRADCRSRLEEPALQRLVNELTQSSPEFALFWQQHDVLERQGGERGFHHPQLGDITFQQFTLHPVDQEQLKLVLLKPMNC</sequence>
<dbReference type="Pfam" id="PF17765">
    <property type="entry name" value="MLTR_LBD"/>
    <property type="match status" value="1"/>
</dbReference>
<name>A0A3N0V617_9PROT</name>
<evidence type="ECO:0000313" key="2">
    <source>
        <dbReference type="EMBL" id="ROH88153.1"/>
    </source>
</evidence>
<dbReference type="SUPFAM" id="SSF47413">
    <property type="entry name" value="lambda repressor-like DNA-binding domains"/>
    <property type="match status" value="1"/>
</dbReference>